<dbReference type="EMBL" id="CP117167">
    <property type="protein sequence ID" value="WCT13486.1"/>
    <property type="molecule type" value="Genomic_DNA"/>
</dbReference>
<dbReference type="RefSeq" id="WP_273631786.1">
    <property type="nucleotide sequence ID" value="NZ_CP117167.1"/>
</dbReference>
<dbReference type="InterPro" id="IPR023393">
    <property type="entry name" value="START-like_dom_sf"/>
</dbReference>
<dbReference type="Proteomes" id="UP001216139">
    <property type="component" value="Chromosome"/>
</dbReference>
<organism evidence="1 2">
    <name type="scientific">Mucilaginibacter jinjuensis</name>
    <dbReference type="NCBI Taxonomy" id="1176721"/>
    <lineage>
        <taxon>Bacteria</taxon>
        <taxon>Pseudomonadati</taxon>
        <taxon>Bacteroidota</taxon>
        <taxon>Sphingobacteriia</taxon>
        <taxon>Sphingobacteriales</taxon>
        <taxon>Sphingobacteriaceae</taxon>
        <taxon>Mucilaginibacter</taxon>
    </lineage>
</organism>
<evidence type="ECO:0000313" key="1">
    <source>
        <dbReference type="EMBL" id="WCT13486.1"/>
    </source>
</evidence>
<evidence type="ECO:0000313" key="2">
    <source>
        <dbReference type="Proteomes" id="UP001216139"/>
    </source>
</evidence>
<dbReference type="Gene3D" id="3.30.530.20">
    <property type="match status" value="1"/>
</dbReference>
<keyword evidence="2" id="KW-1185">Reference proteome</keyword>
<dbReference type="Pfam" id="PF10604">
    <property type="entry name" value="Polyketide_cyc2"/>
    <property type="match status" value="1"/>
</dbReference>
<reference evidence="1 2" key="1">
    <citation type="submission" date="2023-02" db="EMBL/GenBank/DDBJ databases">
        <title>Genome sequence of Mucilaginibacter jinjuensis strain KACC 16571.</title>
        <authorList>
            <person name="Kim S."/>
            <person name="Heo J."/>
            <person name="Kwon S.-W."/>
        </authorList>
    </citation>
    <scope>NUCLEOTIDE SEQUENCE [LARGE SCALE GENOMIC DNA]</scope>
    <source>
        <strain evidence="1 2">KACC 16571</strain>
    </source>
</reference>
<dbReference type="CDD" id="cd07822">
    <property type="entry name" value="SRPBCC_4"/>
    <property type="match status" value="1"/>
</dbReference>
<dbReference type="InterPro" id="IPR019587">
    <property type="entry name" value="Polyketide_cyclase/dehydratase"/>
</dbReference>
<sequence length="160" mass="18542">MKNDKILFPAGFEPSNSPVFVHNEIQINATPKEVWDWLTNAPTWPDWYFNAANVEMVGHKGDRLVKDSVFKWKTFGNTLQSEVKEYIPNERIAWLALGTGIKAYHAWLIIPNEEGCKVITEETQHGWLCRLGKVLFPKRMFNYHQIWLEGLKAKAEAEIN</sequence>
<accession>A0ABY7TAM3</accession>
<proteinExistence type="predicted"/>
<name>A0ABY7TAM3_9SPHI</name>
<dbReference type="SUPFAM" id="SSF55961">
    <property type="entry name" value="Bet v1-like"/>
    <property type="match status" value="1"/>
</dbReference>
<protein>
    <submittedName>
        <fullName evidence="1">SRPBCC domain-containing protein</fullName>
    </submittedName>
</protein>
<gene>
    <name evidence="1" type="ORF">PQO05_06000</name>
</gene>